<reference evidence="3 4" key="1">
    <citation type="journal article" date="2022" name="Nat. Ecol. Evol.">
        <title>A masculinizing supergene underlies an exaggerated male reproductive morph in a spider.</title>
        <authorList>
            <person name="Hendrickx F."/>
            <person name="De Corte Z."/>
            <person name="Sonet G."/>
            <person name="Van Belleghem S.M."/>
            <person name="Kostlbacher S."/>
            <person name="Vangestel C."/>
        </authorList>
    </citation>
    <scope>NUCLEOTIDE SEQUENCE [LARGE SCALE GENOMIC DNA]</scope>
    <source>
        <strain evidence="3">W744_W776</strain>
    </source>
</reference>
<dbReference type="Pfam" id="PF08699">
    <property type="entry name" value="ArgoL1"/>
    <property type="match status" value="1"/>
</dbReference>
<comment type="caution">
    <text evidence="3">The sequence shown here is derived from an EMBL/GenBank/DDBJ whole genome shotgun (WGS) entry which is preliminary data.</text>
</comment>
<dbReference type="PANTHER" id="PTHR22891">
    <property type="entry name" value="EUKARYOTIC TRANSLATION INITIATION FACTOR 2C"/>
    <property type="match status" value="1"/>
</dbReference>
<feature type="compositionally biased region" description="Gly residues" evidence="1">
    <location>
        <begin position="96"/>
        <end position="110"/>
    </location>
</feature>
<dbReference type="SUPFAM" id="SSF101690">
    <property type="entry name" value="PAZ domain"/>
    <property type="match status" value="1"/>
</dbReference>
<organism evidence="3 4">
    <name type="scientific">Oedothorax gibbosus</name>
    <dbReference type="NCBI Taxonomy" id="931172"/>
    <lineage>
        <taxon>Eukaryota</taxon>
        <taxon>Metazoa</taxon>
        <taxon>Ecdysozoa</taxon>
        <taxon>Arthropoda</taxon>
        <taxon>Chelicerata</taxon>
        <taxon>Arachnida</taxon>
        <taxon>Araneae</taxon>
        <taxon>Araneomorphae</taxon>
        <taxon>Entelegynae</taxon>
        <taxon>Araneoidea</taxon>
        <taxon>Linyphiidae</taxon>
        <taxon>Erigoninae</taxon>
        <taxon>Oedothorax</taxon>
    </lineage>
</organism>
<dbReference type="SMART" id="SM00950">
    <property type="entry name" value="Piwi"/>
    <property type="match status" value="1"/>
</dbReference>
<dbReference type="Pfam" id="PF02171">
    <property type="entry name" value="Piwi"/>
    <property type="match status" value="1"/>
</dbReference>
<dbReference type="InterPro" id="IPR036397">
    <property type="entry name" value="RNaseH_sf"/>
</dbReference>
<dbReference type="SMART" id="SM01163">
    <property type="entry name" value="DUF1785"/>
    <property type="match status" value="1"/>
</dbReference>
<dbReference type="Gene3D" id="3.40.50.2300">
    <property type="match status" value="1"/>
</dbReference>
<feature type="region of interest" description="Disordered" evidence="1">
    <location>
        <begin position="801"/>
        <end position="820"/>
    </location>
</feature>
<sequence>MPPPPQRGRGRGYQDDRQGGGGGQRGGGGRGRGYQDDRQGGGGQWGGGGRGRGYQDDRQGGGGGRGRGYQDDRQGQRGGGGGYRGRGAPRGRQDRGGYGQSRGGYGGGGDRYAAQSRQQWNPFPEGPGSHPKREKVKYKGADLGIEIKLSLQDSNNMPKKPPPGKLGQKIKLMSNCFAMKAPSGYVYHYDVEVCNNNRQSTTTGKETAKSKKYVCLNTKRNREVIDKLLSTNPLFEGAYGAYDGKKNLLCRSKLNIVGEDLKCAVHVPKRDSIPVPGTEQQMDEFEVVLKPVRKKESNDCAINLDTLHAVYADVLKSPPQDAVMALETILRHGPCMRFTPVGRSFFYPPLDTDLHPLGGGLEIWFGYHQSVRLGEWSPIVNLDVSSTAFHQAKKMIDLIADVLEVDPQGLHNMGTMRDYQRKAIDKKYRNMQIETLVEVANKEGIEIEPATNIQTFNPHQSSMVDILGNAKKRFKADLAVLVLPGGKAKDSIYKDIKQAAETGVGLVTQCIIDKNLTDRKDKTKCSLQLVSNLCQKINAKMGGVNNSLISGEMPAIFREPVMIIGADVTHSSPAGDLHDGISIAAVVASLDKHPSRYAVSIRAQKHRDENKESLEIIVELDKMVEELLLAFFRHTKQKKPRRIVFYRDGVSEGQFNKVREKEMSAVRRACKRVQNDGYEPPITFIVVQKRHHTRFMPSDERDGTGRMKNIPPGTTIDTVVTHPLYFDFFQCSHTGIQGTSKPCHYTVLHDDNNFSADDLQKLTFYLCHTYARCTRSIACPPPVMYADLAAYRAGKYLSEEEGSSSGSSVGGASRSSKQSKSSSLTSEQLLAKVQKEIKTIDFLADTMYFV</sequence>
<dbReference type="InterPro" id="IPR032474">
    <property type="entry name" value="Argonaute_N"/>
</dbReference>
<accession>A0AAV6UNV2</accession>
<feature type="region of interest" description="Disordered" evidence="1">
    <location>
        <begin position="1"/>
        <end position="113"/>
    </location>
</feature>
<dbReference type="Proteomes" id="UP000827092">
    <property type="component" value="Unassembled WGS sequence"/>
</dbReference>
<feature type="compositionally biased region" description="Gly residues" evidence="1">
    <location>
        <begin position="19"/>
        <end position="32"/>
    </location>
</feature>
<feature type="compositionally biased region" description="Gly residues" evidence="1">
    <location>
        <begin position="40"/>
        <end position="52"/>
    </location>
</feature>
<dbReference type="GO" id="GO:0003676">
    <property type="term" value="F:nucleic acid binding"/>
    <property type="evidence" value="ECO:0007669"/>
    <property type="project" value="InterPro"/>
</dbReference>
<dbReference type="InterPro" id="IPR012337">
    <property type="entry name" value="RNaseH-like_sf"/>
</dbReference>
<gene>
    <name evidence="3" type="ORF">JTE90_023897</name>
</gene>
<evidence type="ECO:0000259" key="2">
    <source>
        <dbReference type="PROSITE" id="PS50822"/>
    </source>
</evidence>
<dbReference type="SUPFAM" id="SSF53098">
    <property type="entry name" value="Ribonuclease H-like"/>
    <property type="match status" value="1"/>
</dbReference>
<feature type="compositionally biased region" description="Low complexity" evidence="1">
    <location>
        <begin position="803"/>
        <end position="820"/>
    </location>
</feature>
<dbReference type="InterPro" id="IPR036085">
    <property type="entry name" value="PAZ_dom_sf"/>
</dbReference>
<evidence type="ECO:0000313" key="4">
    <source>
        <dbReference type="Proteomes" id="UP000827092"/>
    </source>
</evidence>
<name>A0AAV6UNV2_9ARAC</name>
<dbReference type="Pfam" id="PF16486">
    <property type="entry name" value="ArgoN"/>
    <property type="match status" value="1"/>
</dbReference>
<dbReference type="CDD" id="cd04657">
    <property type="entry name" value="Piwi_ago-like"/>
    <property type="match status" value="1"/>
</dbReference>
<dbReference type="PROSITE" id="PS50822">
    <property type="entry name" value="PIWI"/>
    <property type="match status" value="1"/>
</dbReference>
<dbReference type="InterPro" id="IPR045246">
    <property type="entry name" value="Piwi_ago-like"/>
</dbReference>
<feature type="compositionally biased region" description="Gly residues" evidence="1">
    <location>
        <begin position="76"/>
        <end position="85"/>
    </location>
</feature>
<feature type="domain" description="Piwi" evidence="2">
    <location>
        <begin position="478"/>
        <end position="798"/>
    </location>
</feature>
<dbReference type="InterPro" id="IPR003165">
    <property type="entry name" value="Piwi"/>
</dbReference>
<keyword evidence="4" id="KW-1185">Reference proteome</keyword>
<proteinExistence type="predicted"/>
<dbReference type="AlphaFoldDB" id="A0AAV6UNV2"/>
<dbReference type="InterPro" id="IPR014811">
    <property type="entry name" value="ArgoL1"/>
</dbReference>
<protein>
    <recommendedName>
        <fullName evidence="2">Piwi domain-containing protein</fullName>
    </recommendedName>
</protein>
<evidence type="ECO:0000313" key="3">
    <source>
        <dbReference type="EMBL" id="KAG8185288.1"/>
    </source>
</evidence>
<dbReference type="EMBL" id="JAFNEN010000341">
    <property type="protein sequence ID" value="KAG8185288.1"/>
    <property type="molecule type" value="Genomic_DNA"/>
</dbReference>
<dbReference type="Gene3D" id="3.30.420.10">
    <property type="entry name" value="Ribonuclease H-like superfamily/Ribonuclease H"/>
    <property type="match status" value="1"/>
</dbReference>
<evidence type="ECO:0000256" key="1">
    <source>
        <dbReference type="SAM" id="MobiDB-lite"/>
    </source>
</evidence>